<protein>
    <recommendedName>
        <fullName evidence="13">C2H2-type domain-containing protein</fullName>
    </recommendedName>
</protein>
<feature type="compositionally biased region" description="Polar residues" evidence="12">
    <location>
        <begin position="95"/>
        <end position="106"/>
    </location>
</feature>
<dbReference type="FunFam" id="3.30.160.60:FF:000151">
    <property type="entry name" value="Zinc finger and SCAN domain-containing 21"/>
    <property type="match status" value="1"/>
</dbReference>
<feature type="domain" description="C2H2-type" evidence="13">
    <location>
        <begin position="273"/>
        <end position="300"/>
    </location>
</feature>
<feature type="domain" description="C2H2-type" evidence="13">
    <location>
        <begin position="385"/>
        <end position="412"/>
    </location>
</feature>
<dbReference type="PANTHER" id="PTHR24409">
    <property type="entry name" value="ZINC FINGER PROTEIN 142"/>
    <property type="match status" value="1"/>
</dbReference>
<evidence type="ECO:0000256" key="8">
    <source>
        <dbReference type="ARBA" id="ARBA00023125"/>
    </source>
</evidence>
<organism evidence="14 15">
    <name type="scientific">Nothobranchius furzeri</name>
    <name type="common">Turquoise killifish</name>
    <dbReference type="NCBI Taxonomy" id="105023"/>
    <lineage>
        <taxon>Eukaryota</taxon>
        <taxon>Metazoa</taxon>
        <taxon>Chordata</taxon>
        <taxon>Craniata</taxon>
        <taxon>Vertebrata</taxon>
        <taxon>Euteleostomi</taxon>
        <taxon>Actinopterygii</taxon>
        <taxon>Neopterygii</taxon>
        <taxon>Teleostei</taxon>
        <taxon>Neoteleostei</taxon>
        <taxon>Acanthomorphata</taxon>
        <taxon>Ovalentaria</taxon>
        <taxon>Atherinomorphae</taxon>
        <taxon>Cyprinodontiformes</taxon>
        <taxon>Nothobranchiidae</taxon>
        <taxon>Nothobranchius</taxon>
    </lineage>
</organism>
<keyword evidence="9" id="KW-0804">Transcription</keyword>
<dbReference type="Ensembl" id="ENSNFUT00015024201.1">
    <property type="protein sequence ID" value="ENSNFUP00015023134.1"/>
    <property type="gene ID" value="ENSNFUG00015011194.1"/>
</dbReference>
<feature type="compositionally biased region" description="Polar residues" evidence="12">
    <location>
        <begin position="65"/>
        <end position="86"/>
    </location>
</feature>
<feature type="domain" description="C2H2-type" evidence="13">
    <location>
        <begin position="164"/>
        <end position="188"/>
    </location>
</feature>
<keyword evidence="4" id="KW-0677">Repeat</keyword>
<dbReference type="GO" id="GO:0000977">
    <property type="term" value="F:RNA polymerase II transcription regulatory region sequence-specific DNA binding"/>
    <property type="evidence" value="ECO:0007669"/>
    <property type="project" value="TreeGrafter"/>
</dbReference>
<keyword evidence="8" id="KW-0238">DNA-binding</keyword>
<keyword evidence="7" id="KW-0805">Transcription regulation</keyword>
<dbReference type="Proteomes" id="UP000694548">
    <property type="component" value="Unassembled WGS sequence"/>
</dbReference>
<evidence type="ECO:0000256" key="6">
    <source>
        <dbReference type="ARBA" id="ARBA00022833"/>
    </source>
</evidence>
<proteinExistence type="inferred from homology"/>
<dbReference type="GO" id="GO:0000981">
    <property type="term" value="F:DNA-binding transcription factor activity, RNA polymerase II-specific"/>
    <property type="evidence" value="ECO:0007669"/>
    <property type="project" value="TreeGrafter"/>
</dbReference>
<dbReference type="PROSITE" id="PS00028">
    <property type="entry name" value="ZINC_FINGER_C2H2_1"/>
    <property type="match status" value="6"/>
</dbReference>
<evidence type="ECO:0000256" key="11">
    <source>
        <dbReference type="PROSITE-ProRule" id="PRU00042"/>
    </source>
</evidence>
<evidence type="ECO:0000256" key="1">
    <source>
        <dbReference type="ARBA" id="ARBA00004123"/>
    </source>
</evidence>
<evidence type="ECO:0000256" key="12">
    <source>
        <dbReference type="SAM" id="MobiDB-lite"/>
    </source>
</evidence>
<dbReference type="GeneTree" id="ENSGT00950000182774"/>
<dbReference type="GO" id="GO:0005694">
    <property type="term" value="C:chromosome"/>
    <property type="evidence" value="ECO:0007669"/>
    <property type="project" value="UniProtKB-ARBA"/>
</dbReference>
<feature type="domain" description="C2H2-type" evidence="13">
    <location>
        <begin position="329"/>
        <end position="356"/>
    </location>
</feature>
<evidence type="ECO:0000259" key="13">
    <source>
        <dbReference type="PROSITE" id="PS50157"/>
    </source>
</evidence>
<feature type="region of interest" description="Disordered" evidence="12">
    <location>
        <begin position="55"/>
        <end position="128"/>
    </location>
</feature>
<dbReference type="AlphaFoldDB" id="A0A8C6NSS3"/>
<dbReference type="FunFam" id="3.30.160.60:FF:000912">
    <property type="entry name" value="Zinc finger protein 660"/>
    <property type="match status" value="1"/>
</dbReference>
<evidence type="ECO:0000256" key="5">
    <source>
        <dbReference type="ARBA" id="ARBA00022771"/>
    </source>
</evidence>
<dbReference type="FunFam" id="3.30.160.60:FF:001480">
    <property type="entry name" value="Si:cabz01071911.3"/>
    <property type="match status" value="1"/>
</dbReference>
<feature type="domain" description="C2H2-type" evidence="13">
    <location>
        <begin position="245"/>
        <end position="272"/>
    </location>
</feature>
<reference evidence="14" key="2">
    <citation type="submission" date="2025-09" db="UniProtKB">
        <authorList>
            <consortium name="Ensembl"/>
        </authorList>
    </citation>
    <scope>IDENTIFICATION</scope>
</reference>
<dbReference type="Pfam" id="PF00096">
    <property type="entry name" value="zf-C2H2"/>
    <property type="match status" value="6"/>
</dbReference>
<comment type="similarity">
    <text evidence="2">Belongs to the krueppel C2H2-type zinc-finger protein family.</text>
</comment>
<reference evidence="14" key="1">
    <citation type="submission" date="2025-08" db="UniProtKB">
        <authorList>
            <consortium name="Ensembl"/>
        </authorList>
    </citation>
    <scope>IDENTIFICATION</scope>
</reference>
<keyword evidence="6" id="KW-0862">Zinc</keyword>
<feature type="domain" description="C2H2-type" evidence="13">
    <location>
        <begin position="357"/>
        <end position="384"/>
    </location>
</feature>
<evidence type="ECO:0000313" key="14">
    <source>
        <dbReference type="Ensembl" id="ENSNFUP00015023134.1"/>
    </source>
</evidence>
<dbReference type="SUPFAM" id="SSF57667">
    <property type="entry name" value="beta-beta-alpha zinc fingers"/>
    <property type="match status" value="4"/>
</dbReference>
<feature type="domain" description="C2H2-type" evidence="13">
    <location>
        <begin position="301"/>
        <end position="328"/>
    </location>
</feature>
<dbReference type="SMART" id="SM00355">
    <property type="entry name" value="ZnF_C2H2"/>
    <property type="match status" value="7"/>
</dbReference>
<feature type="compositionally biased region" description="Acidic residues" evidence="12">
    <location>
        <begin position="110"/>
        <end position="125"/>
    </location>
</feature>
<dbReference type="InterPro" id="IPR036236">
    <property type="entry name" value="Znf_C2H2_sf"/>
</dbReference>
<dbReference type="Pfam" id="PF12874">
    <property type="entry name" value="zf-met"/>
    <property type="match status" value="1"/>
</dbReference>
<dbReference type="PROSITE" id="PS50157">
    <property type="entry name" value="ZINC_FINGER_C2H2_2"/>
    <property type="match status" value="8"/>
</dbReference>
<feature type="domain" description="C2H2-type" evidence="13">
    <location>
        <begin position="217"/>
        <end position="244"/>
    </location>
</feature>
<dbReference type="InterPro" id="IPR013087">
    <property type="entry name" value="Znf_C2H2_type"/>
</dbReference>
<dbReference type="Gene3D" id="3.30.160.60">
    <property type="entry name" value="Classic Zinc Finger"/>
    <property type="match status" value="7"/>
</dbReference>
<evidence type="ECO:0000256" key="3">
    <source>
        <dbReference type="ARBA" id="ARBA00022723"/>
    </source>
</evidence>
<dbReference type="GO" id="GO:0005634">
    <property type="term" value="C:nucleus"/>
    <property type="evidence" value="ECO:0007669"/>
    <property type="project" value="UniProtKB-SubCell"/>
</dbReference>
<evidence type="ECO:0000256" key="7">
    <source>
        <dbReference type="ARBA" id="ARBA00023015"/>
    </source>
</evidence>
<sequence length="422" mass="47951">LPPSSGQLTMDPEHFQIKEEKEEFWTRLEGEQLHLKEETDAAVFAFTAVSIKCEDDEEKPLFSPLRQQQIEDSDVPTSSSGDQMTAKTVGEGETSRNLDLNPLEQTSDSSETEMSEDEEKDDDGVNLDFELSDCGPENGDADMDWNENRSSKSDVKIVSKSFCCGKQFLSKWFLQEHARVPSHSAIRPSDGLVNKKRVRAKRHVDSCREVQTELKSFSCDDCGKSFRTKSNLSSHTSVHTGLKPFACGLCGQKFSRKTNLKSHLNVHAGQKPYACELCGQRFSRKEHLNSHMRVHTGQKPYACELCGQRFSHKTTLNRHTKAHTGQKPFSCEICGQRFSVKIYLNNHMKIHTGQKPFACTHCEKRFRRKESLKRHLLARTGQRPFACELCERQFSSKSNLNCHKKVHGEQKLFACDTVRTDA</sequence>
<evidence type="ECO:0000256" key="2">
    <source>
        <dbReference type="ARBA" id="ARBA00006991"/>
    </source>
</evidence>
<keyword evidence="10" id="KW-0539">Nucleus</keyword>
<dbReference type="GO" id="GO:0008270">
    <property type="term" value="F:zinc ion binding"/>
    <property type="evidence" value="ECO:0007669"/>
    <property type="project" value="UniProtKB-KW"/>
</dbReference>
<evidence type="ECO:0000313" key="15">
    <source>
        <dbReference type="Proteomes" id="UP000694548"/>
    </source>
</evidence>
<keyword evidence="15" id="KW-1185">Reference proteome</keyword>
<accession>A0A8C6NSS3</accession>
<dbReference type="FunFam" id="3.30.160.60:FF:001156">
    <property type="entry name" value="Zinc finger protein 407"/>
    <property type="match status" value="1"/>
</dbReference>
<dbReference type="FunFam" id="3.30.160.60:FF:001732">
    <property type="entry name" value="Zgc:162936"/>
    <property type="match status" value="1"/>
</dbReference>
<dbReference type="GO" id="GO:0045893">
    <property type="term" value="P:positive regulation of DNA-templated transcription"/>
    <property type="evidence" value="ECO:0007669"/>
    <property type="project" value="UniProtKB-ARBA"/>
</dbReference>
<keyword evidence="3" id="KW-0479">Metal-binding</keyword>
<dbReference type="FunFam" id="3.30.160.60:FF:000508">
    <property type="entry name" value="Myeloid zinc finger 1"/>
    <property type="match status" value="2"/>
</dbReference>
<evidence type="ECO:0000256" key="9">
    <source>
        <dbReference type="ARBA" id="ARBA00023163"/>
    </source>
</evidence>
<name>A0A8C6NSS3_NOTFU</name>
<comment type="subcellular location">
    <subcellularLocation>
        <location evidence="1">Nucleus</location>
    </subcellularLocation>
</comment>
<dbReference type="GO" id="GO:0042802">
    <property type="term" value="F:identical protein binding"/>
    <property type="evidence" value="ECO:0007669"/>
    <property type="project" value="UniProtKB-ARBA"/>
</dbReference>
<evidence type="ECO:0000256" key="4">
    <source>
        <dbReference type="ARBA" id="ARBA00022737"/>
    </source>
</evidence>
<keyword evidence="5 11" id="KW-0863">Zinc-finger</keyword>
<evidence type="ECO:0000256" key="10">
    <source>
        <dbReference type="ARBA" id="ARBA00023242"/>
    </source>
</evidence>
<dbReference type="PANTHER" id="PTHR24409:SF295">
    <property type="entry name" value="AZ2-RELATED"/>
    <property type="match status" value="1"/>
</dbReference>